<dbReference type="FunFam" id="3.10.20.90:FF:000007">
    <property type="entry name" value="Serine/threonine-protein kinase WNK1 isoform 1"/>
    <property type="match status" value="1"/>
</dbReference>
<evidence type="ECO:0000256" key="7">
    <source>
        <dbReference type="ARBA" id="ARBA00022840"/>
    </source>
</evidence>
<feature type="region of interest" description="Disordered" evidence="11">
    <location>
        <begin position="1948"/>
        <end position="1971"/>
    </location>
</feature>
<keyword evidence="10" id="KW-0175">Coiled coil</keyword>
<feature type="compositionally biased region" description="Polar residues" evidence="11">
    <location>
        <begin position="609"/>
        <end position="637"/>
    </location>
</feature>
<evidence type="ECO:0000256" key="2">
    <source>
        <dbReference type="ARBA" id="ARBA00012513"/>
    </source>
</evidence>
<feature type="region of interest" description="Disordered" evidence="11">
    <location>
        <begin position="1565"/>
        <end position="1589"/>
    </location>
</feature>
<feature type="region of interest" description="Disordered" evidence="11">
    <location>
        <begin position="1444"/>
        <end position="1475"/>
    </location>
</feature>
<feature type="compositionally biased region" description="Polar residues" evidence="11">
    <location>
        <begin position="325"/>
        <end position="343"/>
    </location>
</feature>
<feature type="compositionally biased region" description="Basic residues" evidence="11">
    <location>
        <begin position="665"/>
        <end position="686"/>
    </location>
</feature>
<feature type="domain" description="Serine/threonine-protein kinase WNK CCTL2" evidence="13">
    <location>
        <begin position="685"/>
        <end position="759"/>
    </location>
</feature>
<dbReference type="FunFam" id="3.10.20.90:FF:000012">
    <property type="entry name" value="Serine/threonine-protein kinase WNK1 isoform 2"/>
    <property type="match status" value="1"/>
</dbReference>
<evidence type="ECO:0000259" key="13">
    <source>
        <dbReference type="Pfam" id="PF24889"/>
    </source>
</evidence>
<dbReference type="Proteomes" id="UP000566314">
    <property type="component" value="Unassembled WGS sequence"/>
</dbReference>
<comment type="catalytic activity">
    <reaction evidence="9">
        <text>L-seryl-[protein] + ATP = O-phospho-L-seryl-[protein] + ADP + H(+)</text>
        <dbReference type="Rhea" id="RHEA:17989"/>
        <dbReference type="Rhea" id="RHEA-COMP:9863"/>
        <dbReference type="Rhea" id="RHEA-COMP:11604"/>
        <dbReference type="ChEBI" id="CHEBI:15378"/>
        <dbReference type="ChEBI" id="CHEBI:29999"/>
        <dbReference type="ChEBI" id="CHEBI:30616"/>
        <dbReference type="ChEBI" id="CHEBI:83421"/>
        <dbReference type="ChEBI" id="CHEBI:456216"/>
        <dbReference type="EC" id="2.7.11.1"/>
    </reaction>
</comment>
<feature type="compositionally biased region" description="Polar residues" evidence="11">
    <location>
        <begin position="240"/>
        <end position="257"/>
    </location>
</feature>
<feature type="compositionally biased region" description="Polar residues" evidence="11">
    <location>
        <begin position="279"/>
        <end position="294"/>
    </location>
</feature>
<feature type="compositionally biased region" description="Low complexity" evidence="11">
    <location>
        <begin position="1458"/>
        <end position="1474"/>
    </location>
</feature>
<comment type="caution">
    <text evidence="14">The sequence shown here is derived from an EMBL/GenBank/DDBJ whole genome shotgun (WGS) entry which is preliminary data.</text>
</comment>
<keyword evidence="15" id="KW-1185">Reference proteome</keyword>
<sequence length="1998" mass="207437">VFQGVKPASFDKVAIPEVKEIIEGCIRQNKGERYAIKDLLNHAFFQEETGVRVELAEEDDGEKIAIKLWLRIEDIKKLKGKYKDNEAIEFSFDLERDVPEDVAQEMVESGYVCEGDHKTMAKAIKDRVSLIKRKREQRQSVQEEQENILQEEGSQKQQLEQQQPSSASHAGSKHPQSVTGTTPVPTASASVSTQVEPEEPEADQHQQLQFQQPSISVLSDGTVDSGQGSSVYTESVSSQQAVSYGSQHDQSVSNTGVQGYPASVGQVQSQQHGGYQPPAATQVQGQPASSNASVPSQPAQHTQQSAQQPASSQQPGQYQLQQPSVSASTTPGQTVSQTQTSQIMPMPQAAAGTQLPVSQPVSIIQGEPQLPVAASSLPQPSVAPSVPIGSHFLPVGQALPTSVVPQFPVSQLPVAAPHVTVAQPGFQSLPISMAAGMNQPLLTLATSAAAAAVPVGPSLVPSQLPTLMQPVAQLPSQVLPQLLQPTVQAVGLPVSIGQAAEASLPAGDALYQGFPSRLAPQYPGDSNVAPSSAVASASIPSAVLSPPLPTDAMAQPGYLAPVVQPYGEQNVLVSMGSLGGQVQVPQPPVSLAQQASSASSQQAVVEGTQGVSQTASSETLPATQPAQSTPLASSMDSAHSDVASGLSDGNENVPTSSGRHEGRTTKRHMRRSVRSRSRHEKTSRPKLRILNVSNKGDRVVECQLETHNRKMVTFKFDLDGDNPEEIATIMVQNEFILATERDSFVEQVREIIEKADEMLSEDASVEPEGDQGLDSMRTKDDSFFPGSQKLEFKQPDPTSSMPQRIGVPSSSFTQVVHSAGRRFIVSPVPESRLKEQGFFTSAAAGGNETSDMVAASPVHGPGMNLSHSASSLSLQQAFSEMGHAQMTEGPSTAPPVFNQTMPPFPPALSTMAGSGATPASVATSSVSVSSSTGVSLPGSVTLPSENAALGVPPSTSVPSSISPPPASQSGQQSTGVASSVSAPASFSLSATSQPGQPVTADIAPSISTPSSSALPSAQVPGVTAFGAAAPAVTSQSTAQIVSSMAAPQTSVAPSLAQNVALQLPQLSSSGSVSSLAETTVVSAPQSLPESGNSLDKSHPCNAAGLSLPISAPLSSSIASSICGSVSQPVIHPLLVPSGITSTPVLPQISGATPMLPQVPLPGVLPQPVTNLPAVQQTLIHSQPQPAPLPNQPHVHCLEADADAQSKAPGIDDIKTLEEKLRSLFSEHSNVGTVHPSVSLETSLVMETTVVPGIPTTAVAPTKPLTSISTCIPPSSLPLGPTGLPVLTPVATPGQVITPASYMSASSSISTAAVKPGSSPSKPPLSRVPVLPIGSDLPAGTPSSEQLPPFPGPSLTQSQQPLEDLDAQLRRTLSPETVPVTSAPACSVPSVASTTVTGPVSTATQPLKDVLAAGDGESSAVAAAGASVLKMGRFQVSMAVDDVLKEGDKPEPKPVQFETTSTDSSSLSGSSPESTLVKQAESRKSGAVAATSLDVVDGIPEAAPRLSLPGDVAQATKVGRFQVTTTTDQVGRFSVLKAQDEVSCAQKEPMTLPLSVGLEQVAASAAAPKKELESRQSPHMNGPSSDPEAAFLSGMAKDLDDGSGSPDSVQHLGSKISLPVQSLSNSFNSSYMSSDNESDIEDEDLKLELRRLREKHLKEIQELQSRQKQEIESLYMKLGKAPPAVIIPPAAPLSGRRRRPTKGKSSKSSRSSSQGHKSPQLSGNLSAQSAPSVLPPQQTLHPPGSVPETGQNHLLQPLKPSPSSENLYSAFTSDGALSVPSLSAPGQGCAKFNCASERVTFKPGGRRTRFLSTPCLALWKMVKKVCPCNQLCRTSSTNTVGAAVNSQAPQTQPTAMASSRKGTFTDDLHKLVDNWARDAMNLSGKKVGKGHSSYEGPGMARKFSAPGQLCISMTSSLGATPIPAASATSLGPFSKAMCPPQQYGYPAASFPPPWSGAGGPAQPQLGQFQPVGATSLQSFNISSLQKSVSNPPGSNLRTT</sequence>
<feature type="non-terminal residue" evidence="14">
    <location>
        <position position="1998"/>
    </location>
</feature>
<dbReference type="InterPro" id="IPR050588">
    <property type="entry name" value="WNK_Ser-Thr_kinase"/>
</dbReference>
<keyword evidence="5" id="KW-0547">Nucleotide-binding</keyword>
<evidence type="ECO:0000256" key="8">
    <source>
        <dbReference type="ARBA" id="ARBA00047899"/>
    </source>
</evidence>
<feature type="non-terminal residue" evidence="14">
    <location>
        <position position="1"/>
    </location>
</feature>
<feature type="compositionally biased region" description="Low complexity" evidence="11">
    <location>
        <begin position="150"/>
        <end position="166"/>
    </location>
</feature>
<protein>
    <recommendedName>
        <fullName evidence="2">non-specific serine/threonine protein kinase</fullName>
        <ecNumber evidence="2">2.7.11.1</ecNumber>
    </recommendedName>
</protein>
<comment type="catalytic activity">
    <reaction evidence="8">
        <text>L-threonyl-[protein] + ATP = O-phospho-L-threonyl-[protein] + ADP + H(+)</text>
        <dbReference type="Rhea" id="RHEA:46608"/>
        <dbReference type="Rhea" id="RHEA-COMP:11060"/>
        <dbReference type="Rhea" id="RHEA-COMP:11605"/>
        <dbReference type="ChEBI" id="CHEBI:15378"/>
        <dbReference type="ChEBI" id="CHEBI:30013"/>
        <dbReference type="ChEBI" id="CHEBI:30616"/>
        <dbReference type="ChEBI" id="CHEBI:61977"/>
        <dbReference type="ChEBI" id="CHEBI:456216"/>
        <dbReference type="EC" id="2.7.11.1"/>
    </reaction>
</comment>
<dbReference type="InterPro" id="IPR056865">
    <property type="entry name" value="CCTL2_WNK"/>
</dbReference>
<gene>
    <name evidence="14" type="primary">Wnk1_0</name>
    <name evidence="14" type="ORF">BUPERY_R03011</name>
</gene>
<feature type="compositionally biased region" description="Basic residues" evidence="11">
    <location>
        <begin position="1694"/>
        <end position="1706"/>
    </location>
</feature>
<feature type="region of interest" description="Disordered" evidence="11">
    <location>
        <begin position="240"/>
        <end position="354"/>
    </location>
</feature>
<feature type="region of interest" description="Disordered" evidence="11">
    <location>
        <begin position="136"/>
        <end position="209"/>
    </location>
</feature>
<dbReference type="Pfam" id="PF12202">
    <property type="entry name" value="OSR1_C"/>
    <property type="match status" value="1"/>
</dbReference>
<comment type="cofactor">
    <cofactor evidence="1">
        <name>Mg(2+)</name>
        <dbReference type="ChEBI" id="CHEBI:18420"/>
    </cofactor>
</comment>
<evidence type="ECO:0000313" key="14">
    <source>
        <dbReference type="EMBL" id="NXU05601.1"/>
    </source>
</evidence>
<feature type="region of interest" description="Disordered" evidence="11">
    <location>
        <begin position="945"/>
        <end position="1014"/>
    </location>
</feature>
<dbReference type="EC" id="2.7.11.1" evidence="2"/>
<keyword evidence="6 14" id="KW-0418">Kinase</keyword>
<feature type="region of interest" description="Disordered" evidence="11">
    <location>
        <begin position="1683"/>
        <end position="1766"/>
    </location>
</feature>
<feature type="compositionally biased region" description="Polar residues" evidence="11">
    <location>
        <begin position="1718"/>
        <end position="1739"/>
    </location>
</feature>
<feature type="compositionally biased region" description="Low complexity" evidence="11">
    <location>
        <begin position="263"/>
        <end position="276"/>
    </location>
</feature>
<feature type="domain" description="Serine/threonine-protein kinase OSR1/WNK CCT" evidence="12">
    <location>
        <begin position="66"/>
        <end position="129"/>
    </location>
</feature>
<feature type="compositionally biased region" description="Low complexity" evidence="11">
    <location>
        <begin position="967"/>
        <end position="990"/>
    </location>
</feature>
<dbReference type="GO" id="GO:0005524">
    <property type="term" value="F:ATP binding"/>
    <property type="evidence" value="ECO:0007669"/>
    <property type="project" value="UniProtKB-KW"/>
</dbReference>
<accession>A0A7L3HME6</accession>
<dbReference type="EMBL" id="VZTT01075737">
    <property type="protein sequence ID" value="NXU05601.1"/>
    <property type="molecule type" value="Genomic_DNA"/>
</dbReference>
<evidence type="ECO:0000256" key="4">
    <source>
        <dbReference type="ARBA" id="ARBA00022679"/>
    </source>
</evidence>
<organism evidence="14 15">
    <name type="scientific">Buphagus erythrorhynchus</name>
    <name type="common">red-billed oxpecker</name>
    <dbReference type="NCBI Taxonomy" id="245048"/>
    <lineage>
        <taxon>Eukaryota</taxon>
        <taxon>Metazoa</taxon>
        <taxon>Chordata</taxon>
        <taxon>Craniata</taxon>
        <taxon>Vertebrata</taxon>
        <taxon>Euteleostomi</taxon>
        <taxon>Archelosauria</taxon>
        <taxon>Archosauria</taxon>
        <taxon>Dinosauria</taxon>
        <taxon>Saurischia</taxon>
        <taxon>Theropoda</taxon>
        <taxon>Coelurosauria</taxon>
        <taxon>Aves</taxon>
        <taxon>Neognathae</taxon>
        <taxon>Neoaves</taxon>
        <taxon>Telluraves</taxon>
        <taxon>Australaves</taxon>
        <taxon>Passeriformes</taxon>
        <taxon>Sturnidae</taxon>
        <taxon>Buphagus</taxon>
    </lineage>
</organism>
<feature type="region of interest" description="Disordered" evidence="11">
    <location>
        <begin position="1310"/>
        <end position="1357"/>
    </location>
</feature>
<feature type="compositionally biased region" description="Low complexity" evidence="11">
    <location>
        <begin position="1003"/>
        <end position="1014"/>
    </location>
</feature>
<dbReference type="OrthoDB" id="4062651at2759"/>
<dbReference type="Gene3D" id="3.10.20.90">
    <property type="entry name" value="Phosphatidylinositol 3-kinase Catalytic Subunit, Chain A, domain 1"/>
    <property type="match status" value="2"/>
</dbReference>
<feature type="compositionally biased region" description="Low complexity" evidence="11">
    <location>
        <begin position="1310"/>
        <end position="1319"/>
    </location>
</feature>
<name>A0A7L3HME6_9PASS</name>
<evidence type="ECO:0000256" key="9">
    <source>
        <dbReference type="ARBA" id="ARBA00048679"/>
    </source>
</evidence>
<dbReference type="GO" id="GO:0004674">
    <property type="term" value="F:protein serine/threonine kinase activity"/>
    <property type="evidence" value="ECO:0007669"/>
    <property type="project" value="UniProtKB-KW"/>
</dbReference>
<feature type="region of interest" description="Disordered" evidence="11">
    <location>
        <begin position="600"/>
        <end position="686"/>
    </location>
</feature>
<dbReference type="Pfam" id="PF24889">
    <property type="entry name" value="CCTL2_WNK"/>
    <property type="match status" value="1"/>
</dbReference>
<feature type="compositionally biased region" description="Polar residues" evidence="11">
    <location>
        <begin position="174"/>
        <end position="195"/>
    </location>
</feature>
<evidence type="ECO:0000256" key="6">
    <source>
        <dbReference type="ARBA" id="ARBA00022777"/>
    </source>
</evidence>
<feature type="compositionally biased region" description="Low complexity" evidence="11">
    <location>
        <begin position="1959"/>
        <end position="1969"/>
    </location>
</feature>
<feature type="compositionally biased region" description="Low complexity" evidence="11">
    <location>
        <begin position="295"/>
        <end position="324"/>
    </location>
</feature>
<proteinExistence type="predicted"/>
<dbReference type="InterPro" id="IPR024678">
    <property type="entry name" value="Kinase_OSR1/WNK_CCT"/>
</dbReference>
<keyword evidence="4" id="KW-0808">Transferase</keyword>
<feature type="coiled-coil region" evidence="10">
    <location>
        <begin position="1645"/>
        <end position="1672"/>
    </location>
</feature>
<feature type="compositionally biased region" description="Low complexity" evidence="11">
    <location>
        <begin position="1707"/>
        <end position="1717"/>
    </location>
</feature>
<evidence type="ECO:0000256" key="10">
    <source>
        <dbReference type="SAM" id="Coils"/>
    </source>
</evidence>
<feature type="region of interest" description="Disordered" evidence="11">
    <location>
        <begin position="883"/>
        <end position="919"/>
    </location>
</feature>
<evidence type="ECO:0000256" key="5">
    <source>
        <dbReference type="ARBA" id="ARBA00022741"/>
    </source>
</evidence>
<dbReference type="PANTHER" id="PTHR13902">
    <property type="entry name" value="SERINE/THREONINE-PROTEIN KINASE WNK WITH NO LYSINE -RELATED"/>
    <property type="match status" value="1"/>
</dbReference>
<evidence type="ECO:0000256" key="3">
    <source>
        <dbReference type="ARBA" id="ARBA00022527"/>
    </source>
</evidence>
<reference evidence="14 15" key="1">
    <citation type="submission" date="2019-09" db="EMBL/GenBank/DDBJ databases">
        <title>Bird 10,000 Genomes (B10K) Project - Family phase.</title>
        <authorList>
            <person name="Zhang G."/>
        </authorList>
    </citation>
    <scope>NUCLEOTIDE SEQUENCE [LARGE SCALE GENOMIC DNA]</scope>
    <source>
        <strain evidence="14">B10K-DU-012-02</strain>
    </source>
</reference>
<keyword evidence="3" id="KW-0723">Serine/threonine-protein kinase</keyword>
<evidence type="ECO:0000313" key="15">
    <source>
        <dbReference type="Proteomes" id="UP000566314"/>
    </source>
</evidence>
<evidence type="ECO:0000259" key="12">
    <source>
        <dbReference type="Pfam" id="PF12202"/>
    </source>
</evidence>
<evidence type="ECO:0000256" key="11">
    <source>
        <dbReference type="SAM" id="MobiDB-lite"/>
    </source>
</evidence>
<keyword evidence="7" id="KW-0067">ATP-binding</keyword>
<feature type="compositionally biased region" description="Polar residues" evidence="11">
    <location>
        <begin position="647"/>
        <end position="657"/>
    </location>
</feature>
<evidence type="ECO:0000256" key="1">
    <source>
        <dbReference type="ARBA" id="ARBA00001946"/>
    </source>
</evidence>